<dbReference type="AlphaFoldDB" id="E2NDJ1"/>
<keyword evidence="1" id="KW-1133">Transmembrane helix</keyword>
<proteinExistence type="predicted"/>
<feature type="transmembrane region" description="Helical" evidence="1">
    <location>
        <begin position="12"/>
        <end position="31"/>
    </location>
</feature>
<name>E2NDJ1_9BACE</name>
<accession>E2NDJ1</accession>
<protein>
    <submittedName>
        <fullName evidence="2">Uncharacterized protein</fullName>
    </submittedName>
</protein>
<keyword evidence="1" id="KW-0812">Transmembrane</keyword>
<dbReference type="HOGENOM" id="CLU_3095319_0_0_10"/>
<sequence length="51" mass="6165">MTLKSPNLRILFIRFLFFMLNDSFIACYFKVKAYSLIQRYIYFAQVVFILG</sequence>
<evidence type="ECO:0000313" key="2">
    <source>
        <dbReference type="EMBL" id="EEF90016.1"/>
    </source>
</evidence>
<keyword evidence="1" id="KW-0472">Membrane</keyword>
<dbReference type="EMBL" id="ACCH01000173">
    <property type="protein sequence ID" value="EEF90016.1"/>
    <property type="molecule type" value="Genomic_DNA"/>
</dbReference>
<gene>
    <name evidence="2" type="ORF">BACCELL_02352</name>
</gene>
<evidence type="ECO:0000256" key="1">
    <source>
        <dbReference type="SAM" id="Phobius"/>
    </source>
</evidence>
<organism evidence="2 3">
    <name type="scientific">Bacteroides cellulosilyticus DSM 14838</name>
    <dbReference type="NCBI Taxonomy" id="537012"/>
    <lineage>
        <taxon>Bacteria</taxon>
        <taxon>Pseudomonadati</taxon>
        <taxon>Bacteroidota</taxon>
        <taxon>Bacteroidia</taxon>
        <taxon>Bacteroidales</taxon>
        <taxon>Bacteroidaceae</taxon>
        <taxon>Bacteroides</taxon>
    </lineage>
</organism>
<reference evidence="2 3" key="1">
    <citation type="submission" date="2008-12" db="EMBL/GenBank/DDBJ databases">
        <authorList>
            <person name="Fulton L."/>
            <person name="Clifton S."/>
            <person name="Fulton B."/>
            <person name="Xu J."/>
            <person name="Minx P."/>
            <person name="Pepin K.H."/>
            <person name="Johnson M."/>
            <person name="Bhonagiri V."/>
            <person name="Nash W.E."/>
            <person name="Mardis E.R."/>
            <person name="Wilson R.K."/>
        </authorList>
    </citation>
    <scope>NUCLEOTIDE SEQUENCE [LARGE SCALE GENOMIC DNA]</scope>
    <source>
        <strain evidence="2 3">DSM 14838</strain>
    </source>
</reference>
<reference evidence="2 3" key="2">
    <citation type="submission" date="2009-01" db="EMBL/GenBank/DDBJ databases">
        <title>Draft genome sequence of Bacteroides cellulosilyticus (DSM 14838).</title>
        <authorList>
            <person name="Sudarsanam P."/>
            <person name="Ley R."/>
            <person name="Guruge J."/>
            <person name="Turnbaugh P.J."/>
            <person name="Mahowald M."/>
            <person name="Liep D."/>
            <person name="Gordon J."/>
        </authorList>
    </citation>
    <scope>NUCLEOTIDE SEQUENCE [LARGE SCALE GENOMIC DNA]</scope>
    <source>
        <strain evidence="2 3">DSM 14838</strain>
    </source>
</reference>
<comment type="caution">
    <text evidence="2">The sequence shown here is derived from an EMBL/GenBank/DDBJ whole genome shotgun (WGS) entry which is preliminary data.</text>
</comment>
<evidence type="ECO:0000313" key="3">
    <source>
        <dbReference type="Proteomes" id="UP000003711"/>
    </source>
</evidence>
<dbReference type="Proteomes" id="UP000003711">
    <property type="component" value="Unassembled WGS sequence"/>
</dbReference>